<proteinExistence type="predicted"/>
<name>A0A4C1WPS6_EUMVA</name>
<accession>A0A4C1WPS6</accession>
<evidence type="ECO:0000313" key="1">
    <source>
        <dbReference type="EMBL" id="GBP53291.1"/>
    </source>
</evidence>
<evidence type="ECO:0000313" key="2">
    <source>
        <dbReference type="Proteomes" id="UP000299102"/>
    </source>
</evidence>
<dbReference type="EMBL" id="BGZK01000620">
    <property type="protein sequence ID" value="GBP53291.1"/>
    <property type="molecule type" value="Genomic_DNA"/>
</dbReference>
<gene>
    <name evidence="1" type="ORF">EVAR_44292_1</name>
</gene>
<comment type="caution">
    <text evidence="1">The sequence shown here is derived from an EMBL/GenBank/DDBJ whole genome shotgun (WGS) entry which is preliminary data.</text>
</comment>
<keyword evidence="2" id="KW-1185">Reference proteome</keyword>
<dbReference type="AlphaFoldDB" id="A0A4C1WPS6"/>
<dbReference type="Proteomes" id="UP000299102">
    <property type="component" value="Unassembled WGS sequence"/>
</dbReference>
<protein>
    <submittedName>
        <fullName evidence="1">Uncharacterized protein</fullName>
    </submittedName>
</protein>
<sequence>MRLEGKIVVGPSDTDCSIDIGLSLIRANENARIWLNSIILEPRAPPVLYQNWINLLSVLMPPGTSKQTEEWKEFWTNVKHILKKCEILVWLFGLLLETDRGQKSQDRPNAHLFERRLDPTLRLGPWGAIKA</sequence>
<reference evidence="1 2" key="1">
    <citation type="journal article" date="2019" name="Commun. Biol.">
        <title>The bagworm genome reveals a unique fibroin gene that provides high tensile strength.</title>
        <authorList>
            <person name="Kono N."/>
            <person name="Nakamura H."/>
            <person name="Ohtoshi R."/>
            <person name="Tomita M."/>
            <person name="Numata K."/>
            <person name="Arakawa K."/>
        </authorList>
    </citation>
    <scope>NUCLEOTIDE SEQUENCE [LARGE SCALE GENOMIC DNA]</scope>
</reference>
<organism evidence="1 2">
    <name type="scientific">Eumeta variegata</name>
    <name type="common">Bagworm moth</name>
    <name type="synonym">Eumeta japonica</name>
    <dbReference type="NCBI Taxonomy" id="151549"/>
    <lineage>
        <taxon>Eukaryota</taxon>
        <taxon>Metazoa</taxon>
        <taxon>Ecdysozoa</taxon>
        <taxon>Arthropoda</taxon>
        <taxon>Hexapoda</taxon>
        <taxon>Insecta</taxon>
        <taxon>Pterygota</taxon>
        <taxon>Neoptera</taxon>
        <taxon>Endopterygota</taxon>
        <taxon>Lepidoptera</taxon>
        <taxon>Glossata</taxon>
        <taxon>Ditrysia</taxon>
        <taxon>Tineoidea</taxon>
        <taxon>Psychidae</taxon>
        <taxon>Oiketicinae</taxon>
        <taxon>Eumeta</taxon>
    </lineage>
</organism>